<feature type="transmembrane region" description="Helical" evidence="1">
    <location>
        <begin position="459"/>
        <end position="482"/>
    </location>
</feature>
<reference evidence="2 3" key="1">
    <citation type="submission" date="2015-09" db="EMBL/GenBank/DDBJ databases">
        <authorList>
            <consortium name="Pathogen Informatics"/>
        </authorList>
    </citation>
    <scope>NUCLEOTIDE SEQUENCE [LARGE SCALE GENOMIC DNA]</scope>
    <source>
        <strain evidence="2 3">2789STDY5834880</strain>
    </source>
</reference>
<feature type="transmembrane region" description="Helical" evidence="1">
    <location>
        <begin position="12"/>
        <end position="31"/>
    </location>
</feature>
<keyword evidence="1 2" id="KW-0812">Transmembrane</keyword>
<dbReference type="Pfam" id="PF03929">
    <property type="entry name" value="PepSY_TM"/>
    <property type="match status" value="1"/>
</dbReference>
<sequence length="493" mass="55269">MKRITWRKHHKWFGLLFCFFMLMFCWSGIVLNHREAVADINVSRKWLPAGYRFEAWNGGLLRGTLRYTDKDSVAHILAYGAAGVWRTDTAASAFADFNEGLSQGADYRSMKGIVQTPDGTLYAAGQFGLYRHDGTAWIEIPLPLDEGERLSDITVRGDTLVVAGRSYLYLSTSPHAGFRKIQVKVPDGYEPKVTLFRMVWMLHSGELFGTAGKLVVDAVAVVLVLLCLTGLAYWLLPKDMRRRHRHGRHTEGEARWTRLSLLWHDKLGRTTIILTLLVAVTGWCLRPPVMIPLALTKTPALPDTSLDSPNPWHDKLRMVRYDDMCGDWLLSTSEGFYSLASPDAVPVKVEEVPPVSVMGLNVWQKDEQGNWLAGSFSGLFVWDRQQGRVTDYFTGEEAEDTAGPPFGKFAVSGYSADFKGKECVVEYYEGTDALAQPGELSTQPMSLWNFALEVHSGRVFIGSVATYVFVFLVGGGCVWCLWTGYRVRKGNKQ</sequence>
<dbReference type="RefSeq" id="WP_055173406.1">
    <property type="nucleotide sequence ID" value="NZ_CZAI01000009.1"/>
</dbReference>
<organism evidence="2 3">
    <name type="scientific">Bacteroides caccae</name>
    <dbReference type="NCBI Taxonomy" id="47678"/>
    <lineage>
        <taxon>Bacteria</taxon>
        <taxon>Pseudomonadati</taxon>
        <taxon>Bacteroidota</taxon>
        <taxon>Bacteroidia</taxon>
        <taxon>Bacteroidales</taxon>
        <taxon>Bacteroidaceae</taxon>
        <taxon>Bacteroides</taxon>
    </lineage>
</organism>
<accession>A0A174SPS7</accession>
<evidence type="ECO:0000313" key="3">
    <source>
        <dbReference type="Proteomes" id="UP000095657"/>
    </source>
</evidence>
<protein>
    <submittedName>
        <fullName evidence="2">Iron-regulated transmembrane protein</fullName>
    </submittedName>
</protein>
<gene>
    <name evidence="2" type="ORF">ERS852494_03610</name>
</gene>
<dbReference type="Proteomes" id="UP000095657">
    <property type="component" value="Unassembled WGS sequence"/>
</dbReference>
<dbReference type="AlphaFoldDB" id="A0A174SPS7"/>
<proteinExistence type="predicted"/>
<name>A0A174SPS7_9BACE</name>
<feature type="transmembrane region" description="Helical" evidence="1">
    <location>
        <begin position="267"/>
        <end position="285"/>
    </location>
</feature>
<dbReference type="STRING" id="47678.ERS852494_03610"/>
<dbReference type="EMBL" id="CZAI01000009">
    <property type="protein sequence ID" value="CUP97887.1"/>
    <property type="molecule type" value="Genomic_DNA"/>
</dbReference>
<evidence type="ECO:0000313" key="2">
    <source>
        <dbReference type="EMBL" id="CUP97887.1"/>
    </source>
</evidence>
<feature type="transmembrane region" description="Helical" evidence="1">
    <location>
        <begin position="214"/>
        <end position="236"/>
    </location>
</feature>
<evidence type="ECO:0000256" key="1">
    <source>
        <dbReference type="SAM" id="Phobius"/>
    </source>
</evidence>
<dbReference type="InterPro" id="IPR005625">
    <property type="entry name" value="PepSY-ass_TM"/>
</dbReference>
<keyword evidence="1" id="KW-1133">Transmembrane helix</keyword>
<keyword evidence="1" id="KW-0472">Membrane</keyword>